<dbReference type="InterPro" id="IPR009057">
    <property type="entry name" value="Homeodomain-like_sf"/>
</dbReference>
<evidence type="ECO:0000256" key="2">
    <source>
        <dbReference type="ARBA" id="ARBA00012438"/>
    </source>
</evidence>
<dbReference type="SUPFAM" id="SSF55874">
    <property type="entry name" value="ATPase domain of HSP90 chaperone/DNA topoisomerase II/histidine kinase"/>
    <property type="match status" value="1"/>
</dbReference>
<dbReference type="Pfam" id="PF02518">
    <property type="entry name" value="HATPase_c"/>
    <property type="match status" value="1"/>
</dbReference>
<protein>
    <recommendedName>
        <fullName evidence="2">histidine kinase</fullName>
        <ecNumber evidence="2">2.7.13.3</ecNumber>
    </recommendedName>
</protein>
<dbReference type="InterPro" id="IPR001789">
    <property type="entry name" value="Sig_transdc_resp-reg_receiver"/>
</dbReference>
<feature type="modified residue" description="4-aspartylphosphate" evidence="6">
    <location>
        <position position="1122"/>
    </location>
</feature>
<proteinExistence type="predicted"/>
<evidence type="ECO:0000313" key="10">
    <source>
        <dbReference type="EMBL" id="KAA3768589.1"/>
    </source>
</evidence>
<dbReference type="PROSITE" id="PS50109">
    <property type="entry name" value="HIS_KIN"/>
    <property type="match status" value="1"/>
</dbReference>
<keyword evidence="3 6" id="KW-0597">Phosphoprotein</keyword>
<comment type="caution">
    <text evidence="10">The sequence shown here is derived from an EMBL/GenBank/DDBJ whole genome shotgun (WGS) entry which is preliminary data.</text>
</comment>
<accession>A0A7J4XMI2</accession>
<dbReference type="Gene3D" id="1.10.10.60">
    <property type="entry name" value="Homeodomain-like"/>
    <property type="match status" value="1"/>
</dbReference>
<sequence>MKHPQLTITVFLLMLLFNISGYGLNNYYFNIIGRDKGLSQSNVKAIIQDSNGFMWFGTRNKLNRYDGNTFKIFDCYDYVAQKQNNNISSLFEDREKHLWVGTDKGVFILDPQTEIFTYMNTQTAEGITMTDWISDIGEDRDGNIWIVVPNQGLFRYIQDSKELKFYAFGKKTVPDHGNPQSMCIDQSNRVWIGTNGKGVYLYDKQTDEFTQYLGDTNGNTLAGENIYTMSDDGEHLILGIHEGKLRRINKRKNAVTDVNAPDVHYKIIRCIVKLNNKLWVGTQYGIYIIDEEKGEVFRIYNDPMCSYSLSDNQVGEIYQDREGGIWVGTNAGGINYLSSSVLKFTRYIPLSREETISSKRIREIIEDNNQNIWISTEDAGVNIFSPEKQTFKKLGRDIGRGLTSEQTLSLLNLNGDIWVGLFKKGLDIVSAGSYNTRHYSGKQLDLNEFSLYALGEDKFGNVWLGNAWGIYKGNKETMEFVNMPEFGLCYTYDIMEDANDNIWIATMGNGVFKYNQKTQQIEHYTNQINDKHSISSNSVSSITETSNGDIWFATDRGGICKYDSKENNFRTVSLAEGLPDDTAYKIVEDKNGYLWFGTNSGLVQFDPQNFTIETYSTDNGLPSNQFNYKSALASSTGELFFGTLEGLISFFPERLEQNSFIPPVYITYIKHKNDEASGELYDKGTNSGYLQAKQITLQHDQNSIELGFVALSYACPAANQYAYKMENLDKDWIFTRDNQSVTYANLAPGKYRFVVKASNNDKVWNQEGASVEIIILPPWWKTWTANICYAILLIVCVWLTTRYYLYVSKKKTLEKQRMFESEKEKELYSSKIDFFTNIAHEIRTPLTLINGPLESLAEMDIKDHEIKKNVQLMQRNISELLTLINQILDFRKVDANKVTMNFVVGNISAIVDEVYQEFLPMALSINKKIELHMPELPVHALIDRGSFIKILNNLFSNAIRYSEHTIDVELEEDDMQFYLIIKNDGEIVPPEMGDKIFDPFYQLKKNANINASSGIGLSLARSLAELHHGVLLYKSNDGLNIFTLAIPKGDISRQETNIDIYNDDFVEQQSKQETILVVEDNLELLSFMTEKLSLNFSVEKATNGAEAFDIIQRVNVDIVVTDIMMPIMDGFELCRKIKTDIEYCHIPVVLLTAKNDLNSKIRGLETGADAYIEKPFSFKYLTTQLNSLLENRKREKEAFIKKPYVTSQSIGLCKADEELINKIIGIIEENITDSNFGVERLSEIINMSRSSLHRKIKALSGTSPTDFIRLIRLKKASELIAEGHYRTGEVCYIVGINSPSYFIKLFQKQFGMTPKEFEKQQRMTNTNDYNINLTK</sequence>
<dbReference type="InterPro" id="IPR015943">
    <property type="entry name" value="WD40/YVTN_repeat-like_dom_sf"/>
</dbReference>
<evidence type="ECO:0000256" key="5">
    <source>
        <dbReference type="ARBA" id="ARBA00023163"/>
    </source>
</evidence>
<dbReference type="PROSITE" id="PS50110">
    <property type="entry name" value="RESPONSE_REGULATORY"/>
    <property type="match status" value="1"/>
</dbReference>
<feature type="domain" description="Response regulatory" evidence="9">
    <location>
        <begin position="1074"/>
        <end position="1189"/>
    </location>
</feature>
<dbReference type="SMART" id="SM00342">
    <property type="entry name" value="HTH_ARAC"/>
    <property type="match status" value="1"/>
</dbReference>
<dbReference type="Gene3D" id="2.130.10.10">
    <property type="entry name" value="YVTN repeat-like/Quinoprotein amine dehydrogenase"/>
    <property type="match status" value="2"/>
</dbReference>
<dbReference type="SUPFAM" id="SSF47384">
    <property type="entry name" value="Homodimeric domain of signal transducing histidine kinase"/>
    <property type="match status" value="1"/>
</dbReference>
<dbReference type="GO" id="GO:0000155">
    <property type="term" value="F:phosphorelay sensor kinase activity"/>
    <property type="evidence" value="ECO:0007669"/>
    <property type="project" value="InterPro"/>
</dbReference>
<dbReference type="CDD" id="cd17574">
    <property type="entry name" value="REC_OmpR"/>
    <property type="match status" value="1"/>
</dbReference>
<dbReference type="Gene3D" id="3.40.50.2300">
    <property type="match status" value="1"/>
</dbReference>
<feature type="domain" description="Histidine kinase" evidence="8">
    <location>
        <begin position="837"/>
        <end position="1050"/>
    </location>
</feature>
<comment type="catalytic activity">
    <reaction evidence="1">
        <text>ATP + protein L-histidine = ADP + protein N-phospho-L-histidine.</text>
        <dbReference type="EC" id="2.7.13.3"/>
    </reaction>
</comment>
<evidence type="ECO:0000256" key="1">
    <source>
        <dbReference type="ARBA" id="ARBA00000085"/>
    </source>
</evidence>
<dbReference type="InterPro" id="IPR013783">
    <property type="entry name" value="Ig-like_fold"/>
</dbReference>
<evidence type="ECO:0000256" key="6">
    <source>
        <dbReference type="PROSITE-ProRule" id="PRU00169"/>
    </source>
</evidence>
<evidence type="ECO:0000259" key="7">
    <source>
        <dbReference type="PROSITE" id="PS01124"/>
    </source>
</evidence>
<dbReference type="InterPro" id="IPR036890">
    <property type="entry name" value="HATPase_C_sf"/>
</dbReference>
<dbReference type="PANTHER" id="PTHR43547:SF2">
    <property type="entry name" value="HYBRID SIGNAL TRANSDUCTION HISTIDINE KINASE C"/>
    <property type="match status" value="1"/>
</dbReference>
<dbReference type="Pfam" id="PF00512">
    <property type="entry name" value="HisKA"/>
    <property type="match status" value="1"/>
</dbReference>
<dbReference type="InterPro" id="IPR005467">
    <property type="entry name" value="His_kinase_dom"/>
</dbReference>
<dbReference type="SUPFAM" id="SSF52172">
    <property type="entry name" value="CheY-like"/>
    <property type="match status" value="1"/>
</dbReference>
<dbReference type="SUPFAM" id="SSF63829">
    <property type="entry name" value="Calcium-dependent phosphotriesterase"/>
    <property type="match status" value="2"/>
</dbReference>
<dbReference type="FunFam" id="2.130.10.10:FF:000891">
    <property type="entry name" value="Two-component system sensor histidine kinase/response regulator, hybrid (One-component system)"/>
    <property type="match status" value="1"/>
</dbReference>
<dbReference type="GO" id="GO:0043565">
    <property type="term" value="F:sequence-specific DNA binding"/>
    <property type="evidence" value="ECO:0007669"/>
    <property type="project" value="InterPro"/>
</dbReference>
<dbReference type="InterPro" id="IPR011006">
    <property type="entry name" value="CheY-like_superfamily"/>
</dbReference>
<name>A0A7J4XMI2_9BACE</name>
<dbReference type="EMBL" id="VWMK01000003">
    <property type="protein sequence ID" value="KAA3768589.1"/>
    <property type="molecule type" value="Genomic_DNA"/>
</dbReference>
<organism evidence="10 11">
    <name type="scientific">Bacteroides salyersiae</name>
    <dbReference type="NCBI Taxonomy" id="291644"/>
    <lineage>
        <taxon>Bacteria</taxon>
        <taxon>Pseudomonadati</taxon>
        <taxon>Bacteroidota</taxon>
        <taxon>Bacteroidia</taxon>
        <taxon>Bacteroidales</taxon>
        <taxon>Bacteroidaceae</taxon>
        <taxon>Bacteroides</taxon>
    </lineage>
</organism>
<dbReference type="InterPro" id="IPR036097">
    <property type="entry name" value="HisK_dim/P_sf"/>
</dbReference>
<dbReference type="Pfam" id="PF12833">
    <property type="entry name" value="HTH_18"/>
    <property type="match status" value="1"/>
</dbReference>
<dbReference type="Gene3D" id="1.10.287.130">
    <property type="match status" value="1"/>
</dbReference>
<dbReference type="Proteomes" id="UP000422221">
    <property type="component" value="Unassembled WGS sequence"/>
</dbReference>
<dbReference type="PANTHER" id="PTHR43547">
    <property type="entry name" value="TWO-COMPONENT HISTIDINE KINASE"/>
    <property type="match status" value="1"/>
</dbReference>
<reference evidence="10 11" key="1">
    <citation type="journal article" date="2019" name="Nat. Med.">
        <title>A library of human gut bacterial isolates paired with longitudinal multiomics data enables mechanistic microbiome research.</title>
        <authorList>
            <person name="Poyet M."/>
            <person name="Groussin M."/>
            <person name="Gibbons S.M."/>
            <person name="Avila-Pacheco J."/>
            <person name="Jiang X."/>
            <person name="Kearney S.M."/>
            <person name="Perrotta A.R."/>
            <person name="Berdy B."/>
            <person name="Zhao S."/>
            <person name="Lieberman T.D."/>
            <person name="Swanson P.K."/>
            <person name="Smith M."/>
            <person name="Roesemann S."/>
            <person name="Alexander J.E."/>
            <person name="Rich S.A."/>
            <person name="Livny J."/>
            <person name="Vlamakis H."/>
            <person name="Clish C."/>
            <person name="Bullock K."/>
            <person name="Deik A."/>
            <person name="Scott J."/>
            <person name="Pierce K.A."/>
            <person name="Xavier R.J."/>
            <person name="Alm E.J."/>
        </authorList>
    </citation>
    <scope>NUCLEOTIDE SEQUENCE [LARGE SCALE GENOMIC DNA]</scope>
    <source>
        <strain evidence="10 11">BIOML-A10</strain>
    </source>
</reference>
<dbReference type="InterPro" id="IPR011110">
    <property type="entry name" value="Reg_prop"/>
</dbReference>
<dbReference type="CDD" id="cd00082">
    <property type="entry name" value="HisKA"/>
    <property type="match status" value="1"/>
</dbReference>
<dbReference type="FunFam" id="3.40.50.2300:FF:000138">
    <property type="entry name" value="Two-component system sensor histidine kinase/response regulator"/>
    <property type="match status" value="1"/>
</dbReference>
<dbReference type="SMART" id="SM00448">
    <property type="entry name" value="REC"/>
    <property type="match status" value="1"/>
</dbReference>
<dbReference type="RefSeq" id="WP_130058115.1">
    <property type="nucleotide sequence ID" value="NZ_JADNPJ010000003.1"/>
</dbReference>
<evidence type="ECO:0000259" key="8">
    <source>
        <dbReference type="PROSITE" id="PS50109"/>
    </source>
</evidence>
<dbReference type="FunFam" id="1.10.10.60:FF:000284">
    <property type="entry name" value="Two-component system sensor histidine kinase/response regulator"/>
    <property type="match status" value="1"/>
</dbReference>
<dbReference type="Pfam" id="PF07494">
    <property type="entry name" value="Reg_prop"/>
    <property type="match status" value="5"/>
</dbReference>
<dbReference type="InterPro" id="IPR011123">
    <property type="entry name" value="Y_Y_Y"/>
</dbReference>
<keyword evidence="5" id="KW-0804">Transcription</keyword>
<dbReference type="EC" id="2.7.13.3" evidence="2"/>
<evidence type="ECO:0000256" key="3">
    <source>
        <dbReference type="ARBA" id="ARBA00022553"/>
    </source>
</evidence>
<keyword evidence="4" id="KW-0805">Transcription regulation</keyword>
<dbReference type="PROSITE" id="PS01124">
    <property type="entry name" value="HTH_ARAC_FAMILY_2"/>
    <property type="match status" value="1"/>
</dbReference>
<dbReference type="SMART" id="SM00387">
    <property type="entry name" value="HATPase_c"/>
    <property type="match status" value="1"/>
</dbReference>
<evidence type="ECO:0000313" key="11">
    <source>
        <dbReference type="Proteomes" id="UP000422221"/>
    </source>
</evidence>
<dbReference type="InterPro" id="IPR003594">
    <property type="entry name" value="HATPase_dom"/>
</dbReference>
<dbReference type="Gene3D" id="3.30.565.10">
    <property type="entry name" value="Histidine kinase-like ATPase, C-terminal domain"/>
    <property type="match status" value="1"/>
</dbReference>
<dbReference type="GO" id="GO:0003700">
    <property type="term" value="F:DNA-binding transcription factor activity"/>
    <property type="evidence" value="ECO:0007669"/>
    <property type="project" value="InterPro"/>
</dbReference>
<dbReference type="SMART" id="SM00388">
    <property type="entry name" value="HisKA"/>
    <property type="match status" value="1"/>
</dbReference>
<dbReference type="InterPro" id="IPR018060">
    <property type="entry name" value="HTH_AraC"/>
</dbReference>
<gene>
    <name evidence="10" type="ORF">F3F73_04615</name>
</gene>
<dbReference type="SUPFAM" id="SSF46689">
    <property type="entry name" value="Homeodomain-like"/>
    <property type="match status" value="1"/>
</dbReference>
<dbReference type="Pfam" id="PF00072">
    <property type="entry name" value="Response_reg"/>
    <property type="match status" value="1"/>
</dbReference>
<dbReference type="Gene3D" id="2.60.40.10">
    <property type="entry name" value="Immunoglobulins"/>
    <property type="match status" value="1"/>
</dbReference>
<dbReference type="FunFam" id="2.60.40.10:FF:000791">
    <property type="entry name" value="Two-component system sensor histidine kinase/response regulator"/>
    <property type="match status" value="1"/>
</dbReference>
<dbReference type="Pfam" id="PF07495">
    <property type="entry name" value="Y_Y_Y"/>
    <property type="match status" value="1"/>
</dbReference>
<feature type="domain" description="HTH araC/xylS-type" evidence="7">
    <location>
        <begin position="1221"/>
        <end position="1320"/>
    </location>
</feature>
<dbReference type="InterPro" id="IPR003661">
    <property type="entry name" value="HisK_dim/P_dom"/>
</dbReference>
<evidence type="ECO:0000259" key="9">
    <source>
        <dbReference type="PROSITE" id="PS50110"/>
    </source>
</evidence>
<evidence type="ECO:0000256" key="4">
    <source>
        <dbReference type="ARBA" id="ARBA00023015"/>
    </source>
</evidence>
<dbReference type="FunFam" id="1.10.287.130:FF:000045">
    <property type="entry name" value="Two-component system sensor histidine kinase/response regulator"/>
    <property type="match status" value="1"/>
</dbReference>